<evidence type="ECO:0000313" key="2">
    <source>
        <dbReference type="Proteomes" id="UP001372338"/>
    </source>
</evidence>
<evidence type="ECO:0000313" key="1">
    <source>
        <dbReference type="EMBL" id="KAK7275860.1"/>
    </source>
</evidence>
<name>A0AAN9IG18_CROPI</name>
<dbReference type="AlphaFoldDB" id="A0AAN9IG18"/>
<dbReference type="InterPro" id="IPR051850">
    <property type="entry name" value="Polysacch_Lyase_4"/>
</dbReference>
<accession>A0AAN9IG18</accession>
<dbReference type="InterPro" id="IPR010325">
    <property type="entry name" value="Rhamnogal_lyase"/>
</dbReference>
<sequence>MDWSIRIRHIFRESNRVADALTKLSFNVDHSRDLLLFCYPPSEVEPLLSLDLLKSSGCNSHRQVTLLYWDVVWSETGSIGTTGTFERIFGTGFNVIVENEEQVEISFTRMWDPSLKGKLSALNIDKRYVMLRNSSGFYSYAIFEHLKEWPAFNIPQIRIVFKLRKDKYGSFAT</sequence>
<dbReference type="Pfam" id="PF06045">
    <property type="entry name" value="Rhamnogal_lyase"/>
    <property type="match status" value="1"/>
</dbReference>
<reference evidence="1 2" key="1">
    <citation type="submission" date="2024-01" db="EMBL/GenBank/DDBJ databases">
        <title>The genomes of 5 underutilized Papilionoideae crops provide insights into root nodulation and disease resistanc.</title>
        <authorList>
            <person name="Yuan L."/>
        </authorList>
    </citation>
    <scope>NUCLEOTIDE SEQUENCE [LARGE SCALE GENOMIC DNA]</scope>
    <source>
        <strain evidence="1">ZHUSHIDOU_FW_LH</strain>
        <tissue evidence="1">Leaf</tissue>
    </source>
</reference>
<gene>
    <name evidence="1" type="ORF">RIF29_16986</name>
</gene>
<proteinExistence type="predicted"/>
<dbReference type="EMBL" id="JAYWIO010000003">
    <property type="protein sequence ID" value="KAK7275860.1"/>
    <property type="molecule type" value="Genomic_DNA"/>
</dbReference>
<comment type="caution">
    <text evidence="1">The sequence shown here is derived from an EMBL/GenBank/DDBJ whole genome shotgun (WGS) entry which is preliminary data.</text>
</comment>
<dbReference type="Proteomes" id="UP001372338">
    <property type="component" value="Unassembled WGS sequence"/>
</dbReference>
<dbReference type="PANTHER" id="PTHR32018">
    <property type="entry name" value="RHAMNOGALACTURONATE LYASE FAMILY PROTEIN"/>
    <property type="match status" value="1"/>
</dbReference>
<organism evidence="1 2">
    <name type="scientific">Crotalaria pallida</name>
    <name type="common">Smooth rattlebox</name>
    <name type="synonym">Crotalaria striata</name>
    <dbReference type="NCBI Taxonomy" id="3830"/>
    <lineage>
        <taxon>Eukaryota</taxon>
        <taxon>Viridiplantae</taxon>
        <taxon>Streptophyta</taxon>
        <taxon>Embryophyta</taxon>
        <taxon>Tracheophyta</taxon>
        <taxon>Spermatophyta</taxon>
        <taxon>Magnoliopsida</taxon>
        <taxon>eudicotyledons</taxon>
        <taxon>Gunneridae</taxon>
        <taxon>Pentapetalae</taxon>
        <taxon>rosids</taxon>
        <taxon>fabids</taxon>
        <taxon>Fabales</taxon>
        <taxon>Fabaceae</taxon>
        <taxon>Papilionoideae</taxon>
        <taxon>50 kb inversion clade</taxon>
        <taxon>genistoids sensu lato</taxon>
        <taxon>core genistoids</taxon>
        <taxon>Crotalarieae</taxon>
        <taxon>Crotalaria</taxon>
    </lineage>
</organism>
<dbReference type="PANTHER" id="PTHR32018:SF25">
    <property type="entry name" value="RHAMNOGALACTURONAN ENDOLYASE"/>
    <property type="match status" value="1"/>
</dbReference>
<protein>
    <submittedName>
        <fullName evidence="1">Uncharacterized protein</fullName>
    </submittedName>
</protein>
<keyword evidence="2" id="KW-1185">Reference proteome</keyword>